<evidence type="ECO:0000256" key="1">
    <source>
        <dbReference type="RuleBase" id="RU004508"/>
    </source>
</evidence>
<organism evidence="2 3">
    <name type="scientific">Kineothrix sedimenti</name>
    <dbReference type="NCBI Taxonomy" id="3123317"/>
    <lineage>
        <taxon>Bacteria</taxon>
        <taxon>Bacillati</taxon>
        <taxon>Bacillota</taxon>
        <taxon>Clostridia</taxon>
        <taxon>Lachnospirales</taxon>
        <taxon>Lachnospiraceae</taxon>
        <taxon>Kineothrix</taxon>
    </lineage>
</organism>
<dbReference type="Gene3D" id="3.90.1150.10">
    <property type="entry name" value="Aspartate Aminotransferase, domain 1"/>
    <property type="match status" value="1"/>
</dbReference>
<dbReference type="PANTHER" id="PTHR30244">
    <property type="entry name" value="TRANSAMINASE"/>
    <property type="match status" value="1"/>
</dbReference>
<comment type="similarity">
    <text evidence="1">Belongs to the DegT/DnrJ/EryC1 family.</text>
</comment>
<dbReference type="Pfam" id="PF01041">
    <property type="entry name" value="DegT_DnrJ_EryC1"/>
    <property type="match status" value="1"/>
</dbReference>
<proteinExistence type="inferred from homology"/>
<keyword evidence="3" id="KW-1185">Reference proteome</keyword>
<dbReference type="InterPro" id="IPR000653">
    <property type="entry name" value="DegT/StrS_aminotransferase"/>
</dbReference>
<dbReference type="InterPro" id="IPR015422">
    <property type="entry name" value="PyrdxlP-dep_Trfase_small"/>
</dbReference>
<keyword evidence="2" id="KW-0032">Aminotransferase</keyword>
<dbReference type="Proteomes" id="UP001451571">
    <property type="component" value="Chromosome"/>
</dbReference>
<dbReference type="EMBL" id="CP146256">
    <property type="protein sequence ID" value="XAH73524.1"/>
    <property type="molecule type" value="Genomic_DNA"/>
</dbReference>
<evidence type="ECO:0000313" key="2">
    <source>
        <dbReference type="EMBL" id="XAH73524.1"/>
    </source>
</evidence>
<keyword evidence="2" id="KW-0808">Transferase</keyword>
<dbReference type="InterPro" id="IPR015424">
    <property type="entry name" value="PyrdxlP-dep_Trfase"/>
</dbReference>
<evidence type="ECO:0000313" key="3">
    <source>
        <dbReference type="Proteomes" id="UP001451571"/>
    </source>
</evidence>
<dbReference type="GO" id="GO:0008483">
    <property type="term" value="F:transaminase activity"/>
    <property type="evidence" value="ECO:0007669"/>
    <property type="project" value="UniProtKB-KW"/>
</dbReference>
<accession>A0ABZ3ETI9</accession>
<gene>
    <name evidence="2" type="ORF">V6984_18785</name>
</gene>
<dbReference type="PANTHER" id="PTHR30244:SF34">
    <property type="entry name" value="DTDP-4-AMINO-4,6-DIDEOXYGALACTOSE TRANSAMINASE"/>
    <property type="match status" value="1"/>
</dbReference>
<keyword evidence="1" id="KW-0663">Pyridoxal phosphate</keyword>
<name>A0ABZ3ETI9_9FIRM</name>
<sequence>MENKRIYLSSPTMHGKEQEFVKEAFDTNWVAPLGPNVNSFEKELAEYVNIPYAAALSSGTAAIHLALRLLGVKKEDIIFVPSLTFSATCNPVMYENATPVFIDSEEETWNMSPEALKKAYEKYPSPKAVIIVHLYGTPAKLQEIMEICAGKGTVVIEDAAESLSSTYKGKHTGTFGRFGIYSFNGNKIITTSGGGMLVSEEEEMIEKARFLSTQARDPARHYQHSQIGYNYRMSNVTAGIGRGQLLSLDEHKALKKAIYKRYQEAFSDIPEITMNPLNPDGDANNWLSCMTIKAGCRVTPDMIMDALEAENIECRPIWKPMHLQPVFQEYDFISLSEEKDGMISVSEDIFNRGLCLPSDIKNTQEDMDRIISIVRKVFVTENGVSSNRFLVY</sequence>
<dbReference type="Gene3D" id="3.40.640.10">
    <property type="entry name" value="Type I PLP-dependent aspartate aminotransferase-like (Major domain)"/>
    <property type="match status" value="1"/>
</dbReference>
<dbReference type="InterPro" id="IPR015421">
    <property type="entry name" value="PyrdxlP-dep_Trfase_major"/>
</dbReference>
<dbReference type="RefSeq" id="WP_342757128.1">
    <property type="nucleotide sequence ID" value="NZ_CP146256.1"/>
</dbReference>
<protein>
    <submittedName>
        <fullName evidence="2">Aminotransferase class I/II-fold pyridoxal phosphate-dependent enzyme</fullName>
    </submittedName>
</protein>
<dbReference type="SUPFAM" id="SSF53383">
    <property type="entry name" value="PLP-dependent transferases"/>
    <property type="match status" value="1"/>
</dbReference>
<reference evidence="2 3" key="1">
    <citation type="submission" date="2024-02" db="EMBL/GenBank/DDBJ databases">
        <title>Bacterial strain from lacustrine sediment.</title>
        <authorList>
            <person name="Petit C."/>
            <person name="Fadhlaoui K."/>
        </authorList>
    </citation>
    <scope>NUCLEOTIDE SEQUENCE [LARGE SCALE GENOMIC DNA]</scope>
    <source>
        <strain evidence="2 3">IPX-CK</strain>
    </source>
</reference>
<dbReference type="PIRSF" id="PIRSF000390">
    <property type="entry name" value="PLP_StrS"/>
    <property type="match status" value="1"/>
</dbReference>
<dbReference type="CDD" id="cd00616">
    <property type="entry name" value="AHBA_syn"/>
    <property type="match status" value="1"/>
</dbReference>